<feature type="domain" description="PTS EIIA type-1" evidence="9">
    <location>
        <begin position="1"/>
        <end position="76"/>
    </location>
</feature>
<dbReference type="Pfam" id="PF00358">
    <property type="entry name" value="PTS_EIIA_1"/>
    <property type="match status" value="1"/>
</dbReference>
<feature type="transmembrane region" description="Helical" evidence="8">
    <location>
        <begin position="158"/>
        <end position="179"/>
    </location>
</feature>
<evidence type="ECO:0000256" key="8">
    <source>
        <dbReference type="SAM" id="Phobius"/>
    </source>
</evidence>
<evidence type="ECO:0000256" key="3">
    <source>
        <dbReference type="ARBA" id="ARBA00022597"/>
    </source>
</evidence>
<gene>
    <name evidence="10" type="ORF">BN486_03650</name>
</gene>
<keyword evidence="2" id="KW-0813">Transport</keyword>
<evidence type="ECO:0000256" key="2">
    <source>
        <dbReference type="ARBA" id="ARBA00022448"/>
    </source>
</evidence>
<dbReference type="GO" id="GO:0005737">
    <property type="term" value="C:cytoplasm"/>
    <property type="evidence" value="ECO:0007669"/>
    <property type="project" value="UniProtKB-SubCell"/>
</dbReference>
<dbReference type="InterPro" id="IPR011055">
    <property type="entry name" value="Dup_hybrid_motif"/>
</dbReference>
<proteinExistence type="predicted"/>
<dbReference type="SUPFAM" id="SSF51261">
    <property type="entry name" value="Duplicated hybrid motif"/>
    <property type="match status" value="1"/>
</dbReference>
<dbReference type="InterPro" id="IPR001127">
    <property type="entry name" value="PTS_EIIA_1_perm"/>
</dbReference>
<dbReference type="PANTHER" id="PTHR45008:SF1">
    <property type="entry name" value="PTS SYSTEM GLUCOSE-SPECIFIC EIIA COMPONENT"/>
    <property type="match status" value="1"/>
</dbReference>
<keyword evidence="4" id="KW-0808">Transferase</keyword>
<accession>R6JLT4</accession>
<keyword evidence="3" id="KW-0762">Sugar transport</keyword>
<protein>
    <recommendedName>
        <fullName evidence="9">PTS EIIA type-1 domain-containing protein</fullName>
    </recommendedName>
</protein>
<dbReference type="PROSITE" id="PS00371">
    <property type="entry name" value="PTS_EIIA_TYPE_1_HIS"/>
    <property type="match status" value="1"/>
</dbReference>
<dbReference type="InterPro" id="IPR050890">
    <property type="entry name" value="PTS_EIIA_component"/>
</dbReference>
<organism evidence="10 11">
    <name type="scientific">[Clostridium] clostridioforme CAG:132</name>
    <dbReference type="NCBI Taxonomy" id="1263065"/>
    <lineage>
        <taxon>Bacteria</taxon>
        <taxon>Bacillati</taxon>
        <taxon>Bacillota</taxon>
        <taxon>Clostridia</taxon>
        <taxon>Lachnospirales</taxon>
        <taxon>Lachnospiraceae</taxon>
        <taxon>Enterocloster</taxon>
    </lineage>
</organism>
<evidence type="ECO:0000256" key="7">
    <source>
        <dbReference type="SAM" id="MobiDB-lite"/>
    </source>
</evidence>
<dbReference type="GO" id="GO:0009401">
    <property type="term" value="P:phosphoenolpyruvate-dependent sugar phosphotransferase system"/>
    <property type="evidence" value="ECO:0007669"/>
    <property type="project" value="UniProtKB-KW"/>
</dbReference>
<evidence type="ECO:0000256" key="5">
    <source>
        <dbReference type="ARBA" id="ARBA00022683"/>
    </source>
</evidence>
<dbReference type="EMBL" id="CBDY010000337">
    <property type="protein sequence ID" value="CDB63828.1"/>
    <property type="molecule type" value="Genomic_DNA"/>
</dbReference>
<evidence type="ECO:0000259" key="9">
    <source>
        <dbReference type="PROSITE" id="PS51093"/>
    </source>
</evidence>
<keyword evidence="8" id="KW-0812">Transmembrane</keyword>
<evidence type="ECO:0000256" key="1">
    <source>
        <dbReference type="ARBA" id="ARBA00004496"/>
    </source>
</evidence>
<keyword evidence="8" id="KW-0472">Membrane</keyword>
<name>R6JLT4_9FIRM</name>
<evidence type="ECO:0000256" key="4">
    <source>
        <dbReference type="ARBA" id="ARBA00022679"/>
    </source>
</evidence>
<keyword evidence="6" id="KW-0418">Kinase</keyword>
<feature type="region of interest" description="Disordered" evidence="7">
    <location>
        <begin position="109"/>
        <end position="139"/>
    </location>
</feature>
<comment type="subcellular location">
    <subcellularLocation>
        <location evidence="1">Cytoplasm</location>
    </subcellularLocation>
</comment>
<dbReference type="Gene3D" id="2.70.70.10">
    <property type="entry name" value="Glucose Permease (Domain IIA)"/>
    <property type="match status" value="1"/>
</dbReference>
<evidence type="ECO:0000313" key="11">
    <source>
        <dbReference type="Proteomes" id="UP000018009"/>
    </source>
</evidence>
<keyword evidence="5" id="KW-0598">Phosphotransferase system</keyword>
<dbReference type="PANTHER" id="PTHR45008">
    <property type="entry name" value="PTS SYSTEM GLUCOSE-SPECIFIC EIIA COMPONENT"/>
    <property type="match status" value="1"/>
</dbReference>
<dbReference type="PROSITE" id="PS51093">
    <property type="entry name" value="PTS_EIIA_TYPE_1"/>
    <property type="match status" value="1"/>
</dbReference>
<evidence type="ECO:0000256" key="6">
    <source>
        <dbReference type="ARBA" id="ARBA00022777"/>
    </source>
</evidence>
<dbReference type="Proteomes" id="UP000018009">
    <property type="component" value="Unassembled WGS sequence"/>
</dbReference>
<dbReference type="GO" id="GO:0016301">
    <property type="term" value="F:kinase activity"/>
    <property type="evidence" value="ECO:0007669"/>
    <property type="project" value="UniProtKB-KW"/>
</dbReference>
<dbReference type="AlphaFoldDB" id="R6JLT4"/>
<comment type="caution">
    <text evidence="10">The sequence shown here is derived from an EMBL/GenBank/DDBJ whole genome shotgun (WGS) entry which is preliminary data.</text>
</comment>
<evidence type="ECO:0000313" key="10">
    <source>
        <dbReference type="EMBL" id="CDB63828.1"/>
    </source>
</evidence>
<sequence length="226" mass="23963">MVSIAETLHAYGLRSENGIEVMIHFGLETVALKGECFQCCVKVGDKVKAGELLAKADLKALEEKQVNTITPVLICGGMEGRSMNAFTGPVKAGTDAVITVLDHCPPDGTAEAETAALQNPDGAPAANASSLTDTADRKTGKTRKSLINFDFLQKLGKVLMTVIAVMPAAGLMISVGKLIQMAASRPSTDQKQMCSNPISMIYCKQAAATYAPQLPSVTENHRRQVI</sequence>
<keyword evidence="8" id="KW-1133">Transmembrane helix</keyword>
<reference evidence="10" key="1">
    <citation type="submission" date="2012-11" db="EMBL/GenBank/DDBJ databases">
        <title>Dependencies among metagenomic species, viruses, plasmids and units of genetic variation.</title>
        <authorList>
            <person name="Nielsen H.B."/>
            <person name="Almeida M."/>
            <person name="Juncker A.S."/>
            <person name="Rasmussen S."/>
            <person name="Li J."/>
            <person name="Sunagawa S."/>
            <person name="Plichta D."/>
            <person name="Gautier L."/>
            <person name="Le Chatelier E."/>
            <person name="Peletier E."/>
            <person name="Bonde I."/>
            <person name="Nielsen T."/>
            <person name="Manichanh C."/>
            <person name="Arumugam M."/>
            <person name="Batto J."/>
            <person name="Santos M.B.Q.D."/>
            <person name="Blom N."/>
            <person name="Borruel N."/>
            <person name="Burgdorf K.S."/>
            <person name="Boumezbeur F."/>
            <person name="Casellas F."/>
            <person name="Dore J."/>
            <person name="Guarner F."/>
            <person name="Hansen T."/>
            <person name="Hildebrand F."/>
            <person name="Kaas R.S."/>
            <person name="Kennedy S."/>
            <person name="Kristiansen K."/>
            <person name="Kultima J.R."/>
            <person name="Leonard P."/>
            <person name="Levenez F."/>
            <person name="Lund O."/>
            <person name="Moumen B."/>
            <person name="Le Paslier D."/>
            <person name="Pons N."/>
            <person name="Pedersen O."/>
            <person name="Prifti E."/>
            <person name="Qin J."/>
            <person name="Raes J."/>
            <person name="Tap J."/>
            <person name="Tims S."/>
            <person name="Ussery D.W."/>
            <person name="Yamada T."/>
            <person name="MetaHit consortium"/>
            <person name="Renault P."/>
            <person name="Sicheritz-Ponten T."/>
            <person name="Bork P."/>
            <person name="Wang J."/>
            <person name="Brunak S."/>
            <person name="Ehrlich S.D."/>
        </authorList>
    </citation>
    <scope>NUCLEOTIDE SEQUENCE [LARGE SCALE GENOMIC DNA]</scope>
</reference>